<evidence type="ECO:0000256" key="7">
    <source>
        <dbReference type="ARBA" id="ARBA00023136"/>
    </source>
</evidence>
<feature type="domain" description="Magnesium transporter MgtE intracellular" evidence="9">
    <location>
        <begin position="32"/>
        <end position="135"/>
    </location>
</feature>
<dbReference type="SUPFAM" id="SSF158791">
    <property type="entry name" value="MgtE N-terminal domain-like"/>
    <property type="match status" value="1"/>
</dbReference>
<dbReference type="SUPFAM" id="SSF54631">
    <property type="entry name" value="CBS-domain pair"/>
    <property type="match status" value="1"/>
</dbReference>
<evidence type="ECO:0000256" key="6">
    <source>
        <dbReference type="ARBA" id="ARBA00022989"/>
    </source>
</evidence>
<keyword evidence="7 8" id="KW-0472">Membrane</keyword>
<dbReference type="SUPFAM" id="SSF161093">
    <property type="entry name" value="MgtE membrane domain-like"/>
    <property type="match status" value="1"/>
</dbReference>
<dbReference type="SMART" id="SM00924">
    <property type="entry name" value="MgtE_N"/>
    <property type="match status" value="1"/>
</dbReference>
<accession>A0A1H9RZ28</accession>
<dbReference type="Proteomes" id="UP000198815">
    <property type="component" value="Unassembled WGS sequence"/>
</dbReference>
<dbReference type="Pfam" id="PF03448">
    <property type="entry name" value="MgtE_N"/>
    <property type="match status" value="1"/>
</dbReference>
<comment type="similarity">
    <text evidence="2">Belongs to the SLC41A transporter family.</text>
</comment>
<evidence type="ECO:0000256" key="4">
    <source>
        <dbReference type="ARBA" id="ARBA00022692"/>
    </source>
</evidence>
<dbReference type="PANTHER" id="PTHR41394:SF8">
    <property type="entry name" value="MAGNESIUM TRANSPORTER MGTE"/>
    <property type="match status" value="1"/>
</dbReference>
<dbReference type="InterPro" id="IPR006667">
    <property type="entry name" value="SLC41_membr_dom"/>
</dbReference>
<evidence type="ECO:0000256" key="1">
    <source>
        <dbReference type="ARBA" id="ARBA00004141"/>
    </source>
</evidence>
<dbReference type="InterPro" id="IPR006668">
    <property type="entry name" value="Mg_transptr_MgtE_intracell_dom"/>
</dbReference>
<dbReference type="PANTHER" id="PTHR41394">
    <property type="entry name" value="MAGNESIUM TRANSPORTER MGTE"/>
    <property type="match status" value="1"/>
</dbReference>
<proteinExistence type="inferred from homology"/>
<dbReference type="InterPro" id="IPR036739">
    <property type="entry name" value="SLC41_membr_dom_sf"/>
</dbReference>
<evidence type="ECO:0000256" key="5">
    <source>
        <dbReference type="ARBA" id="ARBA00022842"/>
    </source>
</evidence>
<keyword evidence="5" id="KW-0460">Magnesium</keyword>
<evidence type="ECO:0000313" key="10">
    <source>
        <dbReference type="EMBL" id="SER77977.1"/>
    </source>
</evidence>
<keyword evidence="3" id="KW-0813">Transport</keyword>
<sequence length="378" mass="39696">MAGDQTAIDSRQLSTMIGNGSLADASVSLSGQSAGSLVGTLSELPATEQAVAFQLLAKDTAMDVFECLDAGLQKPLVRALHDEEVTEVFSALDPDDRARLVEELPAKVAKRLIADLSPHERTRTAVVLGYPADSVGRFVHEQTVAVHPGDTAAQVIAQLHERAGDATDFETMAVIDARRTVVGLLHPRAVFAAGPGTPVAELSAPPLGAEVTQLATGAARDLLRNRLSALPLVDSERRLVGMLGLTDAALVLDESAAEDAAFAGASSPIRRPYLHTPFLYLARSRIVWLFVPAISAILTVNVLSIFEDTLAKRVELALFIPLLTGVGGNTGSQAEVTVTRALAMGDASPKDLLAVAWKELRTGLLLGLALGLTGLIVA</sequence>
<name>A0A1H9RZ28_9ACTN</name>
<dbReference type="GO" id="GO:0008324">
    <property type="term" value="F:monoatomic cation transmembrane transporter activity"/>
    <property type="evidence" value="ECO:0007669"/>
    <property type="project" value="InterPro"/>
</dbReference>
<dbReference type="AlphaFoldDB" id="A0A1H9RZ28"/>
<feature type="transmembrane region" description="Helical" evidence="8">
    <location>
        <begin position="286"/>
        <end position="306"/>
    </location>
</feature>
<dbReference type="Gene3D" id="1.10.357.20">
    <property type="entry name" value="SLC41 divalent cation transporters, integral membrane domain"/>
    <property type="match status" value="1"/>
</dbReference>
<evidence type="ECO:0000313" key="11">
    <source>
        <dbReference type="Proteomes" id="UP000198815"/>
    </source>
</evidence>
<dbReference type="Gene3D" id="3.10.580.10">
    <property type="entry name" value="CBS-domain"/>
    <property type="match status" value="1"/>
</dbReference>
<dbReference type="Pfam" id="PF01769">
    <property type="entry name" value="MgtE"/>
    <property type="match status" value="1"/>
</dbReference>
<dbReference type="InterPro" id="IPR046342">
    <property type="entry name" value="CBS_dom_sf"/>
</dbReference>
<dbReference type="InterPro" id="IPR038076">
    <property type="entry name" value="MgtE_N_sf"/>
</dbReference>
<dbReference type="STRING" id="64702.SAMN05443377_11056"/>
<evidence type="ECO:0000256" key="8">
    <source>
        <dbReference type="SAM" id="Phobius"/>
    </source>
</evidence>
<organism evidence="10 11">
    <name type="scientific">Propionibacterium cyclohexanicum</name>
    <dbReference type="NCBI Taxonomy" id="64702"/>
    <lineage>
        <taxon>Bacteria</taxon>
        <taxon>Bacillati</taxon>
        <taxon>Actinomycetota</taxon>
        <taxon>Actinomycetes</taxon>
        <taxon>Propionibacteriales</taxon>
        <taxon>Propionibacteriaceae</taxon>
        <taxon>Propionibacterium</taxon>
    </lineage>
</organism>
<dbReference type="EMBL" id="FOGZ01000010">
    <property type="protein sequence ID" value="SER77977.1"/>
    <property type="molecule type" value="Genomic_DNA"/>
</dbReference>
<keyword evidence="4 8" id="KW-0812">Transmembrane</keyword>
<keyword evidence="11" id="KW-1185">Reference proteome</keyword>
<dbReference type="InterPro" id="IPR000644">
    <property type="entry name" value="CBS_dom"/>
</dbReference>
<dbReference type="Pfam" id="PF00571">
    <property type="entry name" value="CBS"/>
    <property type="match status" value="1"/>
</dbReference>
<gene>
    <name evidence="10" type="ORF">SAMN05443377_11056</name>
</gene>
<protein>
    <submittedName>
        <fullName evidence="10">Magnesium transporter</fullName>
    </submittedName>
</protein>
<evidence type="ECO:0000256" key="2">
    <source>
        <dbReference type="ARBA" id="ARBA00009749"/>
    </source>
</evidence>
<evidence type="ECO:0000256" key="3">
    <source>
        <dbReference type="ARBA" id="ARBA00022448"/>
    </source>
</evidence>
<reference evidence="11" key="1">
    <citation type="submission" date="2016-10" db="EMBL/GenBank/DDBJ databases">
        <authorList>
            <person name="Varghese N."/>
            <person name="Submissions S."/>
        </authorList>
    </citation>
    <scope>NUCLEOTIDE SEQUENCE [LARGE SCALE GENOMIC DNA]</scope>
    <source>
        <strain evidence="11">DSM 16859</strain>
    </source>
</reference>
<comment type="subcellular location">
    <subcellularLocation>
        <location evidence="1">Membrane</location>
        <topology evidence="1">Multi-pass membrane protein</topology>
    </subcellularLocation>
</comment>
<keyword evidence="6 8" id="KW-1133">Transmembrane helix</keyword>
<dbReference type="Gene3D" id="1.25.60.10">
    <property type="entry name" value="MgtE N-terminal domain-like"/>
    <property type="match status" value="1"/>
</dbReference>
<dbReference type="GO" id="GO:0016020">
    <property type="term" value="C:membrane"/>
    <property type="evidence" value="ECO:0007669"/>
    <property type="project" value="UniProtKB-SubCell"/>
</dbReference>
<evidence type="ECO:0000259" key="9">
    <source>
        <dbReference type="SMART" id="SM00924"/>
    </source>
</evidence>